<dbReference type="SUPFAM" id="SSF53474">
    <property type="entry name" value="alpha/beta-Hydrolases"/>
    <property type="match status" value="1"/>
</dbReference>
<dbReference type="GO" id="GO:0016020">
    <property type="term" value="C:membrane"/>
    <property type="evidence" value="ECO:0007669"/>
    <property type="project" value="TreeGrafter"/>
</dbReference>
<evidence type="ECO:0000313" key="3">
    <source>
        <dbReference type="Proteomes" id="UP000199372"/>
    </source>
</evidence>
<proteinExistence type="predicted"/>
<name>A0A1H8K981_9RHOB</name>
<sequence>MIHDTRAGFPVAHQTYGSGPRRALFLHCSLASHRAWTPVTERLSQEVTATAFDLPGHGRSGDWSERDGDIHALSTRIAESFCDGPTDLIGHSFGATVALRLAVERPDLVRRMVLVEPVFFAAARGTEAHARHRAGFQAFAEAMTRGDRVEATRLFTAQWGDDRAFDKLPAAQRQAMVDRIHLIPAASDGIEHDSGGLMHPGWLERATAPTLLVAGERAAPVIGAIHDALSARMPQARPVTVRGAGHMAPLTHPEAVATLIRDHLAAG</sequence>
<gene>
    <name evidence="2" type="ORF">SAMN04488011_107147</name>
</gene>
<dbReference type="AlphaFoldDB" id="A0A1H8K981"/>
<dbReference type="Proteomes" id="UP000199372">
    <property type="component" value="Unassembled WGS sequence"/>
</dbReference>
<dbReference type="PANTHER" id="PTHR43798">
    <property type="entry name" value="MONOACYLGLYCEROL LIPASE"/>
    <property type="match status" value="1"/>
</dbReference>
<organism evidence="2 3">
    <name type="scientific">Palleronia pelagia</name>
    <dbReference type="NCBI Taxonomy" id="387096"/>
    <lineage>
        <taxon>Bacteria</taxon>
        <taxon>Pseudomonadati</taxon>
        <taxon>Pseudomonadota</taxon>
        <taxon>Alphaproteobacteria</taxon>
        <taxon>Rhodobacterales</taxon>
        <taxon>Roseobacteraceae</taxon>
        <taxon>Palleronia</taxon>
    </lineage>
</organism>
<dbReference type="OrthoDB" id="9804723at2"/>
<dbReference type="PANTHER" id="PTHR43798:SF33">
    <property type="entry name" value="HYDROLASE, PUTATIVE (AFU_ORTHOLOGUE AFUA_2G14860)-RELATED"/>
    <property type="match status" value="1"/>
</dbReference>
<reference evidence="3" key="1">
    <citation type="submission" date="2016-10" db="EMBL/GenBank/DDBJ databases">
        <authorList>
            <person name="Varghese N."/>
            <person name="Submissions S."/>
        </authorList>
    </citation>
    <scope>NUCLEOTIDE SEQUENCE [LARGE SCALE GENOMIC DNA]</scope>
    <source>
        <strain evidence="3">DSM 26893</strain>
    </source>
</reference>
<evidence type="ECO:0000313" key="2">
    <source>
        <dbReference type="EMBL" id="SEN89277.1"/>
    </source>
</evidence>
<dbReference type="EMBL" id="FOCM01000007">
    <property type="protein sequence ID" value="SEN89277.1"/>
    <property type="molecule type" value="Genomic_DNA"/>
</dbReference>
<accession>A0A1H8K981</accession>
<evidence type="ECO:0000259" key="1">
    <source>
        <dbReference type="Pfam" id="PF12697"/>
    </source>
</evidence>
<dbReference type="InterPro" id="IPR050266">
    <property type="entry name" value="AB_hydrolase_sf"/>
</dbReference>
<protein>
    <submittedName>
        <fullName evidence="2">Pimeloyl-ACP methyl ester carboxylesterase</fullName>
    </submittedName>
</protein>
<dbReference type="InterPro" id="IPR000073">
    <property type="entry name" value="AB_hydrolase_1"/>
</dbReference>
<dbReference type="InterPro" id="IPR029058">
    <property type="entry name" value="AB_hydrolase_fold"/>
</dbReference>
<keyword evidence="3" id="KW-1185">Reference proteome</keyword>
<dbReference type="Gene3D" id="3.40.50.1820">
    <property type="entry name" value="alpha/beta hydrolase"/>
    <property type="match status" value="1"/>
</dbReference>
<dbReference type="Pfam" id="PF12697">
    <property type="entry name" value="Abhydrolase_6"/>
    <property type="match status" value="1"/>
</dbReference>
<feature type="domain" description="AB hydrolase-1" evidence="1">
    <location>
        <begin position="24"/>
        <end position="258"/>
    </location>
</feature>
<dbReference type="PRINTS" id="PR00111">
    <property type="entry name" value="ABHYDROLASE"/>
</dbReference>
<dbReference type="RefSeq" id="WP_091846253.1">
    <property type="nucleotide sequence ID" value="NZ_FOCM01000007.1"/>
</dbReference>